<feature type="non-terminal residue" evidence="2">
    <location>
        <position position="1"/>
    </location>
</feature>
<reference evidence="2" key="2">
    <citation type="journal article" date="2023" name="Science">
        <title>Genomic signatures of disease resistance in endangered staghorn corals.</title>
        <authorList>
            <person name="Vollmer S.V."/>
            <person name="Selwyn J.D."/>
            <person name="Despard B.A."/>
            <person name="Roesel C.L."/>
        </authorList>
    </citation>
    <scope>NUCLEOTIDE SEQUENCE</scope>
    <source>
        <strain evidence="2">K2</strain>
    </source>
</reference>
<organism evidence="2 3">
    <name type="scientific">Acropora cervicornis</name>
    <name type="common">Staghorn coral</name>
    <dbReference type="NCBI Taxonomy" id="6130"/>
    <lineage>
        <taxon>Eukaryota</taxon>
        <taxon>Metazoa</taxon>
        <taxon>Cnidaria</taxon>
        <taxon>Anthozoa</taxon>
        <taxon>Hexacorallia</taxon>
        <taxon>Scleractinia</taxon>
        <taxon>Astrocoeniina</taxon>
        <taxon>Acroporidae</taxon>
        <taxon>Acropora</taxon>
    </lineage>
</organism>
<gene>
    <name evidence="2" type="ORF">P5673_007012</name>
</gene>
<keyword evidence="3" id="KW-1185">Reference proteome</keyword>
<reference evidence="2" key="1">
    <citation type="journal article" date="2023" name="G3 (Bethesda)">
        <title>Whole genome assembly and annotation of the endangered Caribbean coral Acropora cervicornis.</title>
        <authorList>
            <person name="Selwyn J.D."/>
            <person name="Vollmer S.V."/>
        </authorList>
    </citation>
    <scope>NUCLEOTIDE SEQUENCE</scope>
    <source>
        <strain evidence="2">K2</strain>
    </source>
</reference>
<evidence type="ECO:0000313" key="3">
    <source>
        <dbReference type="Proteomes" id="UP001249851"/>
    </source>
</evidence>
<dbReference type="AlphaFoldDB" id="A0AAD9VCF2"/>
<accession>A0AAD9VCF2</accession>
<name>A0AAD9VCF2_ACRCE</name>
<sequence>MSEADEPKKKRPKTLQTEKAQENASQSIEEFVADKVRRMGAMIGHYFTAFTSLNVMSRNGLEEMIKQMYKHESIRDLEEELYEIEDEWDSFLKDVDVKMNSSTEALKEAELITLLSSRPPYFIIHCSDFAATFCLTAMTLEFETQNAQVVIVSFGTLDGAKKWLQDTNCEFKMFLDPKRQLYNSLGLKRSVSKVWSISALVYYAEQKRTGRKLVAMFDEDDPTQMGGDFVLDNQGNLALVHRSKVSTDRPSVKELL</sequence>
<dbReference type="Proteomes" id="UP001249851">
    <property type="component" value="Unassembled WGS sequence"/>
</dbReference>
<evidence type="ECO:0000256" key="1">
    <source>
        <dbReference type="SAM" id="MobiDB-lite"/>
    </source>
</evidence>
<evidence type="ECO:0000313" key="2">
    <source>
        <dbReference type="EMBL" id="KAK2568937.1"/>
    </source>
</evidence>
<dbReference type="InterPro" id="IPR032801">
    <property type="entry name" value="PXL2A/B/C"/>
</dbReference>
<comment type="caution">
    <text evidence="2">The sequence shown here is derived from an EMBL/GenBank/DDBJ whole genome shotgun (WGS) entry which is preliminary data.</text>
</comment>
<protein>
    <submittedName>
        <fullName evidence="2">Uncharacterized protein</fullName>
    </submittedName>
</protein>
<feature type="region of interest" description="Disordered" evidence="1">
    <location>
        <begin position="1"/>
        <end position="26"/>
    </location>
</feature>
<dbReference type="Pfam" id="PF13911">
    <property type="entry name" value="AhpC-TSA_2"/>
    <property type="match status" value="1"/>
</dbReference>
<dbReference type="InterPro" id="IPR036249">
    <property type="entry name" value="Thioredoxin-like_sf"/>
</dbReference>
<dbReference type="SUPFAM" id="SSF52833">
    <property type="entry name" value="Thioredoxin-like"/>
    <property type="match status" value="1"/>
</dbReference>
<proteinExistence type="predicted"/>
<feature type="compositionally biased region" description="Polar residues" evidence="1">
    <location>
        <begin position="14"/>
        <end position="26"/>
    </location>
</feature>
<dbReference type="Gene3D" id="3.40.30.10">
    <property type="entry name" value="Glutaredoxin"/>
    <property type="match status" value="1"/>
</dbReference>
<dbReference type="EMBL" id="JARQWQ010000011">
    <property type="protein sequence ID" value="KAK2568937.1"/>
    <property type="molecule type" value="Genomic_DNA"/>
</dbReference>